<evidence type="ECO:0000313" key="1">
    <source>
        <dbReference type="EMBL" id="KAF1378070.1"/>
    </source>
</evidence>
<dbReference type="AlphaFoldDB" id="A0A6A5EB65"/>
<evidence type="ECO:0000313" key="2">
    <source>
        <dbReference type="Proteomes" id="UP000465112"/>
    </source>
</evidence>
<accession>A0A6A5EB65</accession>
<reference evidence="1 2" key="1">
    <citation type="submission" date="2019-06" db="EMBL/GenBank/DDBJ databases">
        <title>A chromosome-scale genome assembly of the European perch, Perca fluviatilis.</title>
        <authorList>
            <person name="Roques C."/>
            <person name="Zahm M."/>
            <person name="Cabau C."/>
            <person name="Klopp C."/>
            <person name="Bouchez O."/>
            <person name="Donnadieu C."/>
            <person name="Kuhl H."/>
            <person name="Gislard M."/>
            <person name="Guendouz S."/>
            <person name="Journot L."/>
            <person name="Haffray P."/>
            <person name="Bestin A."/>
            <person name="Morvezen R."/>
            <person name="Feron R."/>
            <person name="Wen M."/>
            <person name="Jouanno E."/>
            <person name="Herpin A."/>
            <person name="Schartl M."/>
            <person name="Postlethwait J."/>
            <person name="Schaerlinger B."/>
            <person name="Chardard D."/>
            <person name="Lecocq T."/>
            <person name="Poncet C."/>
            <person name="Jaffrelo L."/>
            <person name="Lampietro C."/>
            <person name="Guiguen Y."/>
        </authorList>
    </citation>
    <scope>NUCLEOTIDE SEQUENCE [LARGE SCALE GENOMIC DNA]</scope>
    <source>
        <tissue evidence="1">Blood</tissue>
    </source>
</reference>
<comment type="caution">
    <text evidence="1">The sequence shown here is derived from an EMBL/GenBank/DDBJ whole genome shotgun (WGS) entry which is preliminary data.</text>
</comment>
<keyword evidence="2" id="KW-1185">Reference proteome</keyword>
<proteinExistence type="predicted"/>
<gene>
    <name evidence="1" type="ORF">PFLUV_G00185790</name>
</gene>
<dbReference type="EMBL" id="VHII01000016">
    <property type="protein sequence ID" value="KAF1378070.1"/>
    <property type="molecule type" value="Genomic_DNA"/>
</dbReference>
<organism evidence="1 2">
    <name type="scientific">Perca fluviatilis</name>
    <name type="common">European perch</name>
    <dbReference type="NCBI Taxonomy" id="8168"/>
    <lineage>
        <taxon>Eukaryota</taxon>
        <taxon>Metazoa</taxon>
        <taxon>Chordata</taxon>
        <taxon>Craniata</taxon>
        <taxon>Vertebrata</taxon>
        <taxon>Euteleostomi</taxon>
        <taxon>Actinopterygii</taxon>
        <taxon>Neopterygii</taxon>
        <taxon>Teleostei</taxon>
        <taxon>Neoteleostei</taxon>
        <taxon>Acanthomorphata</taxon>
        <taxon>Eupercaria</taxon>
        <taxon>Perciformes</taxon>
        <taxon>Percoidei</taxon>
        <taxon>Percidae</taxon>
        <taxon>Percinae</taxon>
        <taxon>Perca</taxon>
    </lineage>
</organism>
<name>A0A6A5EB65_PERFL</name>
<protein>
    <submittedName>
        <fullName evidence="1">Uncharacterized protein</fullName>
    </submittedName>
</protein>
<sequence length="135" mass="15017">MAPWFGNLSTQSKSKLQRLVQTAMKVMGRTDERSLQRSLQSIYGAGTVLMMSLCDMVRNVRVPAVPQEDGALPLLPALLRRGLRARRHTTLCCAKNLVKRMNQGSDRDIYTHGRVTLPGFRKLNCTQAAGGLPKH</sequence>
<dbReference type="Proteomes" id="UP000465112">
    <property type="component" value="Chromosome 16"/>
</dbReference>